<comment type="caution">
    <text evidence="3">The sequence shown here is derived from an EMBL/GenBank/DDBJ whole genome shotgun (WGS) entry which is preliminary data.</text>
</comment>
<protein>
    <recommendedName>
        <fullName evidence="5">Mid2 domain-containing protein</fullName>
    </recommendedName>
</protein>
<dbReference type="Proteomes" id="UP000297777">
    <property type="component" value="Unassembled WGS sequence"/>
</dbReference>
<keyword evidence="2" id="KW-1133">Transmembrane helix</keyword>
<name>A0A4Z1FF13_9HELO</name>
<dbReference type="OrthoDB" id="3551352at2759"/>
<feature type="region of interest" description="Disordered" evidence="1">
    <location>
        <begin position="92"/>
        <end position="120"/>
    </location>
</feature>
<dbReference type="AlphaFoldDB" id="A0A4Z1FF13"/>
<proteinExistence type="predicted"/>
<evidence type="ECO:0000313" key="4">
    <source>
        <dbReference type="Proteomes" id="UP000297777"/>
    </source>
</evidence>
<feature type="region of interest" description="Disordered" evidence="1">
    <location>
        <begin position="166"/>
        <end position="233"/>
    </location>
</feature>
<evidence type="ECO:0008006" key="5">
    <source>
        <dbReference type="Google" id="ProtNLM"/>
    </source>
</evidence>
<evidence type="ECO:0000256" key="1">
    <source>
        <dbReference type="SAM" id="MobiDB-lite"/>
    </source>
</evidence>
<sequence>MSEKTSTGTSIVQTIATATLHEPSYITVTSVSTVIASSYVSYISDESASSIYLYITVSKTIIAASDSSSIEPPSLTTITSRSLTQETVAKPSTTQKFNDTSTSQSLVQETMPIPSPTQSSIETTYKNTTAIVAGALGGFIFVGMLLAGFYFLRGYQLRHRTTNKARNDQSILPEKDDGKDPIHEMTGEGKLGYPRQEIEGNSLSELEQGGSGKHQEPVELLSSFPRIGTSSWL</sequence>
<feature type="compositionally biased region" description="Basic and acidic residues" evidence="1">
    <location>
        <begin position="173"/>
        <end position="187"/>
    </location>
</feature>
<feature type="compositionally biased region" description="Polar residues" evidence="1">
    <location>
        <begin position="92"/>
        <end position="108"/>
    </location>
</feature>
<accession>A0A4Z1FF13</accession>
<feature type="transmembrane region" description="Helical" evidence="2">
    <location>
        <begin position="130"/>
        <end position="152"/>
    </location>
</feature>
<evidence type="ECO:0000256" key="2">
    <source>
        <dbReference type="SAM" id="Phobius"/>
    </source>
</evidence>
<dbReference type="EMBL" id="PQXH01000001">
    <property type="protein sequence ID" value="TGO20167.1"/>
    <property type="molecule type" value="Genomic_DNA"/>
</dbReference>
<organism evidence="3 4">
    <name type="scientific">Botrytis tulipae</name>
    <dbReference type="NCBI Taxonomy" id="87230"/>
    <lineage>
        <taxon>Eukaryota</taxon>
        <taxon>Fungi</taxon>
        <taxon>Dikarya</taxon>
        <taxon>Ascomycota</taxon>
        <taxon>Pezizomycotina</taxon>
        <taxon>Leotiomycetes</taxon>
        <taxon>Helotiales</taxon>
        <taxon>Sclerotiniaceae</taxon>
        <taxon>Botrytis</taxon>
    </lineage>
</organism>
<keyword evidence="2" id="KW-0472">Membrane</keyword>
<keyword evidence="4" id="KW-1185">Reference proteome</keyword>
<evidence type="ECO:0000313" key="3">
    <source>
        <dbReference type="EMBL" id="TGO20167.1"/>
    </source>
</evidence>
<reference evidence="3 4" key="1">
    <citation type="submission" date="2017-12" db="EMBL/GenBank/DDBJ databases">
        <title>Comparative genomics of Botrytis spp.</title>
        <authorList>
            <person name="Valero-Jimenez C.A."/>
            <person name="Tapia P."/>
            <person name="Veloso J."/>
            <person name="Silva-Moreno E."/>
            <person name="Staats M."/>
            <person name="Valdes J.H."/>
            <person name="Van Kan J.A.L."/>
        </authorList>
    </citation>
    <scope>NUCLEOTIDE SEQUENCE [LARGE SCALE GENOMIC DNA]</scope>
    <source>
        <strain evidence="3 4">Bt9001</strain>
    </source>
</reference>
<keyword evidence="2" id="KW-0812">Transmembrane</keyword>
<gene>
    <name evidence="3" type="ORF">BTUL_0001g01790</name>
</gene>